<dbReference type="EMBL" id="AORZ01000002">
    <property type="protein sequence ID" value="EMF02445.1"/>
    <property type="molecule type" value="Genomic_DNA"/>
</dbReference>
<evidence type="ECO:0000313" key="1">
    <source>
        <dbReference type="EMBL" id="EMF02445.1"/>
    </source>
</evidence>
<dbReference type="STRING" id="1223523.H340_01324"/>
<evidence type="ECO:0000313" key="2">
    <source>
        <dbReference type="Proteomes" id="UP000011740"/>
    </source>
</evidence>
<sequence>MAWDGTFDWRQDSTVFARKWVLYIKPDNEIRVASAVVLDYGTEVILHNDGFAPPFKESVILVRDQGDRDKNINAAKELAEKLVRALYR</sequence>
<dbReference type="AlphaFoldDB" id="M3BRY6"/>
<dbReference type="Proteomes" id="UP000011740">
    <property type="component" value="Unassembled WGS sequence"/>
</dbReference>
<dbReference type="PATRIC" id="fig|1223523.3.peg.267"/>
<reference evidence="1 2" key="1">
    <citation type="journal article" date="2013" name="Genome Announc.">
        <title>Whole-Genome Shotgun Assembly and Analysis of the Genome of Streptomyces mobaraensis DSM 40847, a Strain for Industrial Production of Microbial Transglutaminase.</title>
        <authorList>
            <person name="Yang H."/>
            <person name="He T."/>
            <person name="Wu W."/>
            <person name="Zhu W."/>
            <person name="Lu B."/>
            <person name="Sun W."/>
        </authorList>
    </citation>
    <scope>NUCLEOTIDE SEQUENCE [LARGE SCALE GENOMIC DNA]</scope>
    <source>
        <strain evidence="1 2">DSM 40847</strain>
    </source>
</reference>
<comment type="caution">
    <text evidence="1">The sequence shown here is derived from an EMBL/GenBank/DDBJ whole genome shotgun (WGS) entry which is preliminary data.</text>
</comment>
<name>M3BRY6_STRM1</name>
<gene>
    <name evidence="1" type="ORF">H340_01324</name>
</gene>
<proteinExistence type="predicted"/>
<dbReference type="RefSeq" id="WP_004938126.1">
    <property type="nucleotide sequence ID" value="NZ_AORZ01000002.1"/>
</dbReference>
<protein>
    <submittedName>
        <fullName evidence="1">Uncharacterized protein</fullName>
    </submittedName>
</protein>
<organism evidence="1 2">
    <name type="scientific">Streptomyces mobaraensis (strain ATCC 29032 / DSM 40847 / JCM 4168 / NBRC 13819 / NCIMB 11159 / IPCR 16-22)</name>
    <dbReference type="NCBI Taxonomy" id="1223523"/>
    <lineage>
        <taxon>Bacteria</taxon>
        <taxon>Bacillati</taxon>
        <taxon>Actinomycetota</taxon>
        <taxon>Actinomycetes</taxon>
        <taxon>Kitasatosporales</taxon>
        <taxon>Streptomycetaceae</taxon>
        <taxon>Streptomyces</taxon>
    </lineage>
</organism>
<accession>M3BRY6</accession>